<dbReference type="Gene3D" id="3.40.50.1110">
    <property type="entry name" value="SGNH hydrolase"/>
    <property type="match status" value="1"/>
</dbReference>
<dbReference type="Pfam" id="PF21181">
    <property type="entry name" value="SsfX3_N"/>
    <property type="match status" value="1"/>
</dbReference>
<feature type="domain" description="SsfX3-like N-terminal" evidence="2">
    <location>
        <begin position="19"/>
        <end position="132"/>
    </location>
</feature>
<accession>A0A9D2TGD2</accession>
<evidence type="ECO:0000313" key="3">
    <source>
        <dbReference type="EMBL" id="HJC68081.1"/>
    </source>
</evidence>
<dbReference type="InterPro" id="IPR013830">
    <property type="entry name" value="SGNH_hydro"/>
</dbReference>
<gene>
    <name evidence="3" type="ORF">H9932_00160</name>
</gene>
<name>A0A9D2TGD2_9MICO</name>
<dbReference type="InterPro" id="IPR036514">
    <property type="entry name" value="SGNH_hydro_sf"/>
</dbReference>
<proteinExistence type="predicted"/>
<evidence type="ECO:0000313" key="4">
    <source>
        <dbReference type="Proteomes" id="UP000823854"/>
    </source>
</evidence>
<organism evidence="3 4">
    <name type="scientific">Candidatus Brachybacterium intestinipullorum</name>
    <dbReference type="NCBI Taxonomy" id="2838512"/>
    <lineage>
        <taxon>Bacteria</taxon>
        <taxon>Bacillati</taxon>
        <taxon>Actinomycetota</taxon>
        <taxon>Actinomycetes</taxon>
        <taxon>Micrococcales</taxon>
        <taxon>Dermabacteraceae</taxon>
        <taxon>Brachybacterium</taxon>
    </lineage>
</organism>
<reference evidence="3" key="2">
    <citation type="submission" date="2021-04" db="EMBL/GenBank/DDBJ databases">
        <authorList>
            <person name="Gilroy R."/>
        </authorList>
    </citation>
    <scope>NUCLEOTIDE SEQUENCE</scope>
    <source>
        <strain evidence="3">CHK130-7132</strain>
    </source>
</reference>
<evidence type="ECO:0008006" key="5">
    <source>
        <dbReference type="Google" id="ProtNLM"/>
    </source>
</evidence>
<dbReference type="EMBL" id="DWWC01000003">
    <property type="protein sequence ID" value="HJC68081.1"/>
    <property type="molecule type" value="Genomic_DNA"/>
</dbReference>
<dbReference type="SUPFAM" id="SSF52266">
    <property type="entry name" value="SGNH hydrolase"/>
    <property type="match status" value="1"/>
</dbReference>
<sequence>MMSAPTTRRALPADLPEAWAGAATWTGVAGGVQPWRVEPAQLERIVSPAVEELARIPNGVRLAVETDASRLELALTTEDSHKDDARRVDLVVDGEHVASVEAAGRTELDLDLPGSRARVELWLPHTAPTVLHQALLHEASVLVPAPPRGPRWTVHGSSITQCNEADSPLGTWPALVAAQNDYELTALGMSGQCHLDPPLAETVGRSRPDLVTLCLGANIYGAATFTERSLLPAMIGFVDHVRRLTPAPIVLMSTITSGPHREDVPNAAGLTQRRLRELLHHGAELLRREDPLITLIDGSEIIAAQEMHLLGDLLHPTPEGYRVMAERLAPRLARALADASDTSPGAA</sequence>
<evidence type="ECO:0000259" key="1">
    <source>
        <dbReference type="Pfam" id="PF13472"/>
    </source>
</evidence>
<reference evidence="3" key="1">
    <citation type="journal article" date="2021" name="PeerJ">
        <title>Extensive microbial diversity within the chicken gut microbiome revealed by metagenomics and culture.</title>
        <authorList>
            <person name="Gilroy R."/>
            <person name="Ravi A."/>
            <person name="Getino M."/>
            <person name="Pursley I."/>
            <person name="Horton D.L."/>
            <person name="Alikhan N.F."/>
            <person name="Baker D."/>
            <person name="Gharbi K."/>
            <person name="Hall N."/>
            <person name="Watson M."/>
            <person name="Adriaenssens E.M."/>
            <person name="Foster-Nyarko E."/>
            <person name="Jarju S."/>
            <person name="Secka A."/>
            <person name="Antonio M."/>
            <person name="Oren A."/>
            <person name="Chaudhuri R.R."/>
            <person name="La Ragione R."/>
            <person name="Hildebrand F."/>
            <person name="Pallen M.J."/>
        </authorList>
    </citation>
    <scope>NUCLEOTIDE SEQUENCE</scope>
    <source>
        <strain evidence="3">CHK130-7132</strain>
    </source>
</reference>
<feature type="domain" description="SGNH hydrolase-type esterase" evidence="1">
    <location>
        <begin position="155"/>
        <end position="323"/>
    </location>
</feature>
<dbReference type="Pfam" id="PF13472">
    <property type="entry name" value="Lipase_GDSL_2"/>
    <property type="match status" value="1"/>
</dbReference>
<comment type="caution">
    <text evidence="3">The sequence shown here is derived from an EMBL/GenBank/DDBJ whole genome shotgun (WGS) entry which is preliminary data.</text>
</comment>
<protein>
    <recommendedName>
        <fullName evidence="5">SGNH hydrolase-type esterase domain-containing protein</fullName>
    </recommendedName>
</protein>
<dbReference type="AlphaFoldDB" id="A0A9D2TGD2"/>
<dbReference type="InterPro" id="IPR048977">
    <property type="entry name" value="SsfX3-like_N"/>
</dbReference>
<dbReference type="Gene3D" id="2.60.120.260">
    <property type="entry name" value="Galactose-binding domain-like"/>
    <property type="match status" value="1"/>
</dbReference>
<evidence type="ECO:0000259" key="2">
    <source>
        <dbReference type="Pfam" id="PF21181"/>
    </source>
</evidence>
<dbReference type="Proteomes" id="UP000823854">
    <property type="component" value="Unassembled WGS sequence"/>
</dbReference>